<dbReference type="PANTHER" id="PTHR24366">
    <property type="entry name" value="IG(IMMUNOGLOBULIN) AND LRR(LEUCINE RICH REPEAT) DOMAINS"/>
    <property type="match status" value="1"/>
</dbReference>
<evidence type="ECO:0000256" key="2">
    <source>
        <dbReference type="ARBA" id="ARBA00022737"/>
    </source>
</evidence>
<evidence type="ECO:0000256" key="4">
    <source>
        <dbReference type="SAM" id="SignalP"/>
    </source>
</evidence>
<dbReference type="AlphaFoldDB" id="R7TZC2"/>
<dbReference type="PROSITE" id="PS51450">
    <property type="entry name" value="LRR"/>
    <property type="match status" value="1"/>
</dbReference>
<evidence type="ECO:0000313" key="6">
    <source>
        <dbReference type="EnsemblMetazoa" id="CapteP159275"/>
    </source>
</evidence>
<keyword evidence="4" id="KW-0732">Signal</keyword>
<dbReference type="SUPFAM" id="SSF52058">
    <property type="entry name" value="L domain-like"/>
    <property type="match status" value="1"/>
</dbReference>
<evidence type="ECO:0008006" key="8">
    <source>
        <dbReference type="Google" id="ProtNLM"/>
    </source>
</evidence>
<dbReference type="PANTHER" id="PTHR24366:SF96">
    <property type="entry name" value="LEUCINE RICH REPEAT CONTAINING 53"/>
    <property type="match status" value="1"/>
</dbReference>
<dbReference type="OMA" id="QMSLNPW"/>
<dbReference type="HOGENOM" id="CLU_630451_0_0_1"/>
<reference evidence="5 7" key="2">
    <citation type="journal article" date="2013" name="Nature">
        <title>Insights into bilaterian evolution from three spiralian genomes.</title>
        <authorList>
            <person name="Simakov O."/>
            <person name="Marletaz F."/>
            <person name="Cho S.J."/>
            <person name="Edsinger-Gonzales E."/>
            <person name="Havlak P."/>
            <person name="Hellsten U."/>
            <person name="Kuo D.H."/>
            <person name="Larsson T."/>
            <person name="Lv J."/>
            <person name="Arendt D."/>
            <person name="Savage R."/>
            <person name="Osoegawa K."/>
            <person name="de Jong P."/>
            <person name="Grimwood J."/>
            <person name="Chapman J.A."/>
            <person name="Shapiro H."/>
            <person name="Aerts A."/>
            <person name="Otillar R.P."/>
            <person name="Terry A.Y."/>
            <person name="Boore J.L."/>
            <person name="Grigoriev I.V."/>
            <person name="Lindberg D.R."/>
            <person name="Seaver E.C."/>
            <person name="Weisblat D.A."/>
            <person name="Putnam N.H."/>
            <person name="Rokhsar D.S."/>
        </authorList>
    </citation>
    <scope>NUCLEOTIDE SEQUENCE</scope>
    <source>
        <strain evidence="5 7">I ESC-2004</strain>
    </source>
</reference>
<accession>R7TZC2</accession>
<keyword evidence="1" id="KW-0433">Leucine-rich repeat</keyword>
<proteinExistence type="predicted"/>
<dbReference type="EnsemblMetazoa" id="CapteT159275">
    <property type="protein sequence ID" value="CapteP159275"/>
    <property type="gene ID" value="CapteG159275"/>
</dbReference>
<keyword evidence="7" id="KW-1185">Reference proteome</keyword>
<dbReference type="Gene3D" id="3.80.10.10">
    <property type="entry name" value="Ribonuclease Inhibitor"/>
    <property type="match status" value="1"/>
</dbReference>
<dbReference type="Proteomes" id="UP000014760">
    <property type="component" value="Unassembled WGS sequence"/>
</dbReference>
<keyword evidence="2" id="KW-0677">Repeat</keyword>
<dbReference type="Pfam" id="PF13855">
    <property type="entry name" value="LRR_8"/>
    <property type="match status" value="3"/>
</dbReference>
<keyword evidence="3" id="KW-1133">Transmembrane helix</keyword>
<dbReference type="OrthoDB" id="1055097at2759"/>
<organism evidence="5">
    <name type="scientific">Capitella teleta</name>
    <name type="common">Polychaete worm</name>
    <dbReference type="NCBI Taxonomy" id="283909"/>
    <lineage>
        <taxon>Eukaryota</taxon>
        <taxon>Metazoa</taxon>
        <taxon>Spiralia</taxon>
        <taxon>Lophotrochozoa</taxon>
        <taxon>Annelida</taxon>
        <taxon>Polychaeta</taxon>
        <taxon>Sedentaria</taxon>
        <taxon>Scolecida</taxon>
        <taxon>Capitellidae</taxon>
        <taxon>Capitella</taxon>
    </lineage>
</organism>
<evidence type="ECO:0000313" key="7">
    <source>
        <dbReference type="Proteomes" id="UP000014760"/>
    </source>
</evidence>
<dbReference type="InterPro" id="IPR001611">
    <property type="entry name" value="Leu-rich_rpt"/>
</dbReference>
<dbReference type="EMBL" id="KB307360">
    <property type="protein sequence ID" value="ELT98977.1"/>
    <property type="molecule type" value="Genomic_DNA"/>
</dbReference>
<dbReference type="STRING" id="283909.R7TZC2"/>
<reference evidence="6" key="3">
    <citation type="submission" date="2015-06" db="UniProtKB">
        <authorList>
            <consortium name="EnsemblMetazoa"/>
        </authorList>
    </citation>
    <scope>IDENTIFICATION</scope>
</reference>
<dbReference type="SMART" id="SM00365">
    <property type="entry name" value="LRR_SD22"/>
    <property type="match status" value="3"/>
</dbReference>
<evidence type="ECO:0000256" key="1">
    <source>
        <dbReference type="ARBA" id="ARBA00022614"/>
    </source>
</evidence>
<dbReference type="InterPro" id="IPR032675">
    <property type="entry name" value="LRR_dom_sf"/>
</dbReference>
<keyword evidence="3" id="KW-0812">Transmembrane</keyword>
<dbReference type="EMBL" id="AMQN01010228">
    <property type="status" value="NOT_ANNOTATED_CDS"/>
    <property type="molecule type" value="Genomic_DNA"/>
</dbReference>
<name>R7TZC2_CAPTE</name>
<sequence>MEVCWLTFLVIISWLTLNIDSMVHHSNGKCPTSMPYDCICLDKPLEVQCLQSGLDHIPEDLPDEILLLIFRENHFNIIDYIPVVYKTIISLSLDQNQIRFLRDNAFQDLSNLEELYLENNQISGLHNTSFKGLTSVRLIDLQYNHLYETEEATFSAAYIPLVERINLSSCKLYSLHGNTFKDLTNLRRLDISHNSFNLVSVLGDENSFPKLEKLNLSYNGIGHYLNRSFFQFMPALTDLDLTGNRIQTVQTRAWDGLEDTLQILSLRENNLHYIEDGAFSGLRALRQLDVSYNRLQLLEIPDAFWLGLNQALVHHNEWHCGCHTEWMMASSVVLWNDNQSLICSSPQSMVGRQVLSVQTDQESQCLAPTSSKVLHPALVVSIACASFILLLLVIECMRRRLRAATVTQLKTPRGKFGIYRRMEDLAEDGIANQDL</sequence>
<gene>
    <name evidence="5" type="ORF">CAPTEDRAFT_159275</name>
</gene>
<dbReference type="InterPro" id="IPR003591">
    <property type="entry name" value="Leu-rich_rpt_typical-subtyp"/>
</dbReference>
<keyword evidence="3" id="KW-0472">Membrane</keyword>
<protein>
    <recommendedName>
        <fullName evidence="8">LRRCT domain-containing protein</fullName>
    </recommendedName>
</protein>
<reference evidence="7" key="1">
    <citation type="submission" date="2012-12" db="EMBL/GenBank/DDBJ databases">
        <authorList>
            <person name="Hellsten U."/>
            <person name="Grimwood J."/>
            <person name="Chapman J.A."/>
            <person name="Shapiro H."/>
            <person name="Aerts A."/>
            <person name="Otillar R.P."/>
            <person name="Terry A.Y."/>
            <person name="Boore J.L."/>
            <person name="Simakov O."/>
            <person name="Marletaz F."/>
            <person name="Cho S.-J."/>
            <person name="Edsinger-Gonzales E."/>
            <person name="Havlak P."/>
            <person name="Kuo D.-H."/>
            <person name="Larsson T."/>
            <person name="Lv J."/>
            <person name="Arendt D."/>
            <person name="Savage R."/>
            <person name="Osoegawa K."/>
            <person name="de Jong P."/>
            <person name="Lindberg D.R."/>
            <person name="Seaver E.C."/>
            <person name="Weisblat D.A."/>
            <person name="Putnam N.H."/>
            <person name="Grigoriev I.V."/>
            <person name="Rokhsar D.S."/>
        </authorList>
    </citation>
    <scope>NUCLEOTIDE SEQUENCE</scope>
    <source>
        <strain evidence="7">I ESC-2004</strain>
    </source>
</reference>
<feature type="transmembrane region" description="Helical" evidence="3">
    <location>
        <begin position="373"/>
        <end position="394"/>
    </location>
</feature>
<dbReference type="SMART" id="SM00369">
    <property type="entry name" value="LRR_TYP"/>
    <property type="match status" value="9"/>
</dbReference>
<evidence type="ECO:0000256" key="3">
    <source>
        <dbReference type="SAM" id="Phobius"/>
    </source>
</evidence>
<evidence type="ECO:0000313" key="5">
    <source>
        <dbReference type="EMBL" id="ELT98977.1"/>
    </source>
</evidence>
<feature type="signal peptide" evidence="4">
    <location>
        <begin position="1"/>
        <end position="21"/>
    </location>
</feature>
<feature type="chain" id="PRO_5008787509" description="LRRCT domain-containing protein" evidence="4">
    <location>
        <begin position="22"/>
        <end position="435"/>
    </location>
</feature>